<proteinExistence type="predicted"/>
<dbReference type="STRING" id="66969.Lwal_0038"/>
<dbReference type="AlphaFoldDB" id="A0A0W1AP87"/>
<name>A0A0W1AP87_9GAMM</name>
<evidence type="ECO:0000313" key="1">
    <source>
        <dbReference type="EMBL" id="KTD83130.1"/>
    </source>
</evidence>
<comment type="caution">
    <text evidence="1">The sequence shown here is derived from an EMBL/GenBank/DDBJ whole genome shotgun (WGS) entry which is preliminary data.</text>
</comment>
<organism evidence="1 2">
    <name type="scientific">Legionella waltersii</name>
    <dbReference type="NCBI Taxonomy" id="66969"/>
    <lineage>
        <taxon>Bacteria</taxon>
        <taxon>Pseudomonadati</taxon>
        <taxon>Pseudomonadota</taxon>
        <taxon>Gammaproteobacteria</taxon>
        <taxon>Legionellales</taxon>
        <taxon>Legionellaceae</taxon>
        <taxon>Legionella</taxon>
    </lineage>
</organism>
<protein>
    <submittedName>
        <fullName evidence="1">Uncharacterized protein</fullName>
    </submittedName>
</protein>
<gene>
    <name evidence="1" type="ORF">Lwal_0038</name>
</gene>
<dbReference type="EMBL" id="LNZB01000001">
    <property type="protein sequence ID" value="KTD83130.1"/>
    <property type="molecule type" value="Genomic_DNA"/>
</dbReference>
<keyword evidence="2" id="KW-1185">Reference proteome</keyword>
<dbReference type="Proteomes" id="UP000054729">
    <property type="component" value="Unassembled WGS sequence"/>
</dbReference>
<sequence>MPLLQMRKLNCIECLKKNSWKMQDICLLGNNFMSLQHKYVLNKPVTKLIIKFSAKPWNLIFHHLPLSYLFDKNLQNLLHQGIPFDLQIALR</sequence>
<accession>A0A0W1AP87</accession>
<reference evidence="1 2" key="1">
    <citation type="submission" date="2015-11" db="EMBL/GenBank/DDBJ databases">
        <title>Genomic analysis of 38 Legionella species identifies large and diverse effector repertoires.</title>
        <authorList>
            <person name="Burstein D."/>
            <person name="Amaro F."/>
            <person name="Zusman T."/>
            <person name="Lifshitz Z."/>
            <person name="Cohen O."/>
            <person name="Gilbert J.A."/>
            <person name="Pupko T."/>
            <person name="Shuman H.A."/>
            <person name="Segal G."/>
        </authorList>
    </citation>
    <scope>NUCLEOTIDE SEQUENCE [LARGE SCALE GENOMIC DNA]</scope>
    <source>
        <strain evidence="1 2">ATCC 51914</strain>
    </source>
</reference>
<evidence type="ECO:0000313" key="2">
    <source>
        <dbReference type="Proteomes" id="UP000054729"/>
    </source>
</evidence>